<feature type="compositionally biased region" description="Polar residues" evidence="2">
    <location>
        <begin position="158"/>
        <end position="176"/>
    </location>
</feature>
<dbReference type="Gene3D" id="1.10.3450.30">
    <property type="match status" value="1"/>
</dbReference>
<dbReference type="SUPFAM" id="SSF158548">
    <property type="entry name" value="FLJ32549 domain-like"/>
    <property type="match status" value="1"/>
</dbReference>
<dbReference type="OrthoDB" id="5578783at2759"/>
<name>A0A9W8L1A9_9FUNG</name>
<evidence type="ECO:0000256" key="1">
    <source>
        <dbReference type="SAM" id="Coils"/>
    </source>
</evidence>
<dbReference type="Proteomes" id="UP001151518">
    <property type="component" value="Unassembled WGS sequence"/>
</dbReference>
<feature type="region of interest" description="Disordered" evidence="2">
    <location>
        <begin position="1043"/>
        <end position="1072"/>
    </location>
</feature>
<dbReference type="InterPro" id="IPR038060">
    <property type="entry name" value="C12orf66-like_central_sf"/>
</dbReference>
<feature type="region of interest" description="Disordered" evidence="2">
    <location>
        <begin position="873"/>
        <end position="917"/>
    </location>
</feature>
<dbReference type="AlphaFoldDB" id="A0A9W8L1A9"/>
<comment type="caution">
    <text evidence="3">The sequence shown here is derived from an EMBL/GenBank/DDBJ whole genome shotgun (WGS) entry which is preliminary data.</text>
</comment>
<reference evidence="3" key="1">
    <citation type="submission" date="2022-07" db="EMBL/GenBank/DDBJ databases">
        <title>Phylogenomic reconstructions and comparative analyses of Kickxellomycotina fungi.</title>
        <authorList>
            <person name="Reynolds N.K."/>
            <person name="Stajich J.E."/>
            <person name="Barry K."/>
            <person name="Grigoriev I.V."/>
            <person name="Crous P."/>
            <person name="Smith M.E."/>
        </authorList>
    </citation>
    <scope>NUCLEOTIDE SEQUENCE</scope>
    <source>
        <strain evidence="3">NRRL 3115</strain>
    </source>
</reference>
<evidence type="ECO:0000313" key="3">
    <source>
        <dbReference type="EMBL" id="KAJ2680993.1"/>
    </source>
</evidence>
<feature type="region of interest" description="Disordered" evidence="2">
    <location>
        <begin position="695"/>
        <end position="719"/>
    </location>
</feature>
<sequence>MVKIQLSALDEFITSLSKQDYEGAKIASGKVMEDHIQMGALMFSLLTIEMMYTSMDYLAPGNFQRGNGYMLNMYNSLPRRLQRLHKKLACEYHEEYQQLMSTITQPMQRNSATHTSPSQQFIGTSLKTGVQLSKHDASQIAGRPISAMSAFRPVNEPVKSSKQRATGGASTSSSVWRDSDHGSRPRSEHQNSQRQQQPDAGASEPFDAKRYLNNMEKAEKVLEDQAAVALFVDFITKFIDIRKTMVVLYRFVAVTGPVLYVQKLEIMLERCRKRIESIPPNPLYQRLLDNVRSEVWLVCSIVVWDSHVMAYNFVKAVTSMKQTKALLKSWQSALPDYNNTHTAGVAMAAAKAQFRAAEDALGPARTSRSGSIYDSLTDTFALRRSRDGPQNTGDSSHGLLYSAFTKSSRLVQNLLWGGNNASSLEDSPESRNGGIRGVVKWLDCWVGFLSFKTTTYFQQIIAPYRSLHYEDMTSQARQTAVMNDIWSRPGISKTNLGEMLRNFMIKNDACFVSLLFESSKKHPFAADGFALGGTKLKVSDYRVQACALLFCLANEKLMQMRGRALKESIIHDVHSTKPGPTERTAANASLQSDSEWFRQNCLPDILYILDSDRDTLDYELLGSSPLVSQLGANSDELLVELSNSVHGVIDESVASVLSMQENTDDVQSVLEHSLESIEYIHDDTDSNKYNEDFEKNIDGHPAATNEQNHEESVANEAVHTGDSLTDAENNYNASDDKENLNLYSTYLLKSHLRNNLQNDGHFRSGHGNKRFAGRQPGQTAAQGKQYKQSADTSAVSVDNAKNNEQSAVKRQEQNANQAEARVAANDRRVNVRDMQMSSAAILQRSRTSAADLPTVVSLGDTSRRRVVSTSGMSENIPNHLRDTGRSRISSVQDASAHSSQTGHRSANTISSSNTRRARATPSIRSFFNTSLLLGMAANQTALHEQKSPEEGEVAKRVRRGERLRELFGSWNMRDDDASEDAIAFLGRDTRRSSIHSLSFSTSTRISLGPRSSVSAAALGGTLGAMQSADVGSAGLSYRLSRATTSAKPAATMTGTLADSDAPRRTGEGVSTSTLDQLRRFSQLHYQQSTHMPHVRPPPPSHSVVDAAAGGSEGYTYLYARVGLPNVVMVAVFLDTERGLGRRRDAEHAWDKIVDAVRGMPLFEQMMALAN</sequence>
<feature type="compositionally biased region" description="Polar residues" evidence="2">
    <location>
        <begin position="886"/>
        <end position="914"/>
    </location>
</feature>
<feature type="compositionally biased region" description="Basic and acidic residues" evidence="2">
    <location>
        <begin position="177"/>
        <end position="191"/>
    </location>
</feature>
<protein>
    <submittedName>
        <fullName evidence="3">Uncharacterized protein</fullName>
    </submittedName>
</protein>
<feature type="region of interest" description="Disordered" evidence="2">
    <location>
        <begin position="757"/>
        <end position="790"/>
    </location>
</feature>
<proteinExistence type="predicted"/>
<evidence type="ECO:0000256" key="2">
    <source>
        <dbReference type="SAM" id="MobiDB-lite"/>
    </source>
</evidence>
<feature type="compositionally biased region" description="Polar residues" evidence="2">
    <location>
        <begin position="1043"/>
        <end position="1056"/>
    </location>
</feature>
<gene>
    <name evidence="3" type="ORF">GGI25_000299</name>
</gene>
<accession>A0A9W8L1A9</accession>
<organism evidence="3 4">
    <name type="scientific">Coemansia spiralis</name>
    <dbReference type="NCBI Taxonomy" id="417178"/>
    <lineage>
        <taxon>Eukaryota</taxon>
        <taxon>Fungi</taxon>
        <taxon>Fungi incertae sedis</taxon>
        <taxon>Zoopagomycota</taxon>
        <taxon>Kickxellomycotina</taxon>
        <taxon>Kickxellomycetes</taxon>
        <taxon>Kickxellales</taxon>
        <taxon>Kickxellaceae</taxon>
        <taxon>Coemansia</taxon>
    </lineage>
</organism>
<dbReference type="EMBL" id="JANBTW010000002">
    <property type="protein sequence ID" value="KAJ2680993.1"/>
    <property type="molecule type" value="Genomic_DNA"/>
</dbReference>
<feature type="compositionally biased region" description="Basic residues" evidence="2">
    <location>
        <begin position="763"/>
        <end position="772"/>
    </location>
</feature>
<feature type="region of interest" description="Disordered" evidence="2">
    <location>
        <begin position="156"/>
        <end position="205"/>
    </location>
</feature>
<evidence type="ECO:0000313" key="4">
    <source>
        <dbReference type="Proteomes" id="UP001151518"/>
    </source>
</evidence>
<keyword evidence="1" id="KW-0175">Coiled coil</keyword>
<feature type="coiled-coil region" evidence="1">
    <location>
        <begin position="801"/>
        <end position="828"/>
    </location>
</feature>
<feature type="compositionally biased region" description="Polar residues" evidence="2">
    <location>
        <begin position="776"/>
        <end position="790"/>
    </location>
</feature>